<dbReference type="EMBL" id="MU274901">
    <property type="protein sequence ID" value="KAI0093617.1"/>
    <property type="molecule type" value="Genomic_DNA"/>
</dbReference>
<evidence type="ECO:0000313" key="1">
    <source>
        <dbReference type="EMBL" id="KAI0093617.1"/>
    </source>
</evidence>
<keyword evidence="2" id="KW-1185">Reference proteome</keyword>
<comment type="caution">
    <text evidence="1">The sequence shown here is derived from an EMBL/GenBank/DDBJ whole genome shotgun (WGS) entry which is preliminary data.</text>
</comment>
<organism evidence="1 2">
    <name type="scientific">Irpex rosettiformis</name>
    <dbReference type="NCBI Taxonomy" id="378272"/>
    <lineage>
        <taxon>Eukaryota</taxon>
        <taxon>Fungi</taxon>
        <taxon>Dikarya</taxon>
        <taxon>Basidiomycota</taxon>
        <taxon>Agaricomycotina</taxon>
        <taxon>Agaricomycetes</taxon>
        <taxon>Polyporales</taxon>
        <taxon>Irpicaceae</taxon>
        <taxon>Irpex</taxon>
    </lineage>
</organism>
<dbReference type="Proteomes" id="UP001055072">
    <property type="component" value="Unassembled WGS sequence"/>
</dbReference>
<gene>
    <name evidence="1" type="ORF">BDY19DRAFT_882073</name>
</gene>
<name>A0ACB8UGZ3_9APHY</name>
<reference evidence="1" key="1">
    <citation type="journal article" date="2021" name="Environ. Microbiol.">
        <title>Gene family expansions and transcriptome signatures uncover fungal adaptations to wood decay.</title>
        <authorList>
            <person name="Hage H."/>
            <person name="Miyauchi S."/>
            <person name="Viragh M."/>
            <person name="Drula E."/>
            <person name="Min B."/>
            <person name="Chaduli D."/>
            <person name="Navarro D."/>
            <person name="Favel A."/>
            <person name="Norest M."/>
            <person name="Lesage-Meessen L."/>
            <person name="Balint B."/>
            <person name="Merenyi Z."/>
            <person name="de Eugenio L."/>
            <person name="Morin E."/>
            <person name="Martinez A.T."/>
            <person name="Baldrian P."/>
            <person name="Stursova M."/>
            <person name="Martinez M.J."/>
            <person name="Novotny C."/>
            <person name="Magnuson J.K."/>
            <person name="Spatafora J.W."/>
            <person name="Maurice S."/>
            <person name="Pangilinan J."/>
            <person name="Andreopoulos W."/>
            <person name="LaButti K."/>
            <person name="Hundley H."/>
            <person name="Na H."/>
            <person name="Kuo A."/>
            <person name="Barry K."/>
            <person name="Lipzen A."/>
            <person name="Henrissat B."/>
            <person name="Riley R."/>
            <person name="Ahrendt S."/>
            <person name="Nagy L.G."/>
            <person name="Grigoriev I.V."/>
            <person name="Martin F."/>
            <person name="Rosso M.N."/>
        </authorList>
    </citation>
    <scope>NUCLEOTIDE SEQUENCE</scope>
    <source>
        <strain evidence="1">CBS 384.51</strain>
    </source>
</reference>
<accession>A0ACB8UGZ3</accession>
<proteinExistence type="predicted"/>
<protein>
    <submittedName>
        <fullName evidence="1">O-methyltransferase family 3 protein</fullName>
    </submittedName>
</protein>
<sequence>MSASINDNANWARSDKYHNSFLTKPDEGLEHALKSSSENDLPQIAVSTAQGKYLWLVAKTIKAKRVLEVGTLGGYSTIWFARALPEDGKVVTAELSQKHADVARANFEHASVSSKIDIIVGSATETLPKLQTEPFDLVFIDADKESNAIYYKEARRLTRPGSVIIVDNVVRNGRTADPELSTPDVVGVRTLLQAIKEDEGVEVTTIATVGEKHYDGFTYILVL</sequence>
<evidence type="ECO:0000313" key="2">
    <source>
        <dbReference type="Proteomes" id="UP001055072"/>
    </source>
</evidence>